<dbReference type="SUPFAM" id="SSF51126">
    <property type="entry name" value="Pectin lyase-like"/>
    <property type="match status" value="1"/>
</dbReference>
<dbReference type="InterPro" id="IPR039448">
    <property type="entry name" value="Beta_helix"/>
</dbReference>
<dbReference type="Proteomes" id="UP000619033">
    <property type="component" value="Unassembled WGS sequence"/>
</dbReference>
<dbReference type="InterPro" id="IPR011050">
    <property type="entry name" value="Pectin_lyase_fold/virulence"/>
</dbReference>
<dbReference type="InterPro" id="IPR012334">
    <property type="entry name" value="Pectin_lyas_fold"/>
</dbReference>
<accession>A0A8J7MRP7</accession>
<feature type="domain" description="Right handed beta helix" evidence="1">
    <location>
        <begin position="207"/>
        <end position="363"/>
    </location>
</feature>
<sequence>MLALRIRGYGDGKSIDKCKRIIVFLSYWKRYYWAKIRAKSVVARRIECFPTLQIVADQRDFLGFSVLIEPGCATFCHPLVWSIFPMSHLPILRCLCLSLALVLLQSPLWAQDHRVSTADELVIALREIQGGTIVLAPGRYGDLVLRDRSFKNPVTLRAEVPRKAIFGQVRLMNSSNLQFEGIRLEKQFRVESSKNIAIRGCLSDNMLYFRNVSHLRIQDCDISGGQFGVIFNSVADFEIRQSRVGKVSEDVMRVTGDSHDGLIEGNILDDVISYPPTHPDLIQMFGAQGKTPARITIRRNLLRDDHATGSPKRTAQGIFVSDPAGGGYRDILIEENVINTRSANTIYINGGQKNVVVRNNTLLPGVGDGGAIIRLVGKARQSNSGTSVEENIAKQILDETKDARVRQNYLYGRGAKIPALFSGTGTRWQDFLPVLGTGPDKPGLGATGFLRELLAAQKPGAKGGPRLGPDWSE</sequence>
<name>A0A8J7MRP7_9RHOB</name>
<dbReference type="RefSeq" id="WP_202662674.1">
    <property type="nucleotide sequence ID" value="NZ_JAESVP010000014.1"/>
</dbReference>
<protein>
    <submittedName>
        <fullName evidence="2">Right-handed parallel beta-helix repeat-containing protein</fullName>
    </submittedName>
</protein>
<evidence type="ECO:0000259" key="1">
    <source>
        <dbReference type="Pfam" id="PF13229"/>
    </source>
</evidence>
<reference evidence="2" key="1">
    <citation type="submission" date="2021-01" db="EMBL/GenBank/DDBJ databases">
        <title>Genome seq and assembly of Tabrizicola sp. KVB23.</title>
        <authorList>
            <person name="Chhetri G."/>
        </authorList>
    </citation>
    <scope>NUCLEOTIDE SEQUENCE</scope>
    <source>
        <strain evidence="2">KVB23</strain>
    </source>
</reference>
<gene>
    <name evidence="2" type="ORF">JI744_18555</name>
</gene>
<dbReference type="Pfam" id="PF13229">
    <property type="entry name" value="Beta_helix"/>
    <property type="match status" value="1"/>
</dbReference>
<proteinExistence type="predicted"/>
<dbReference type="Gene3D" id="2.160.20.10">
    <property type="entry name" value="Single-stranded right-handed beta-helix, Pectin lyase-like"/>
    <property type="match status" value="1"/>
</dbReference>
<keyword evidence="3" id="KW-1185">Reference proteome</keyword>
<evidence type="ECO:0000313" key="2">
    <source>
        <dbReference type="EMBL" id="MBL4930105.1"/>
    </source>
</evidence>
<dbReference type="AlphaFoldDB" id="A0A8J7MRP7"/>
<dbReference type="EMBL" id="JAESVP010000014">
    <property type="protein sequence ID" value="MBL4930105.1"/>
    <property type="molecule type" value="Genomic_DNA"/>
</dbReference>
<organism evidence="2 3">
    <name type="scientific">Fuscibacter oryzae</name>
    <dbReference type="NCBI Taxonomy" id="2803939"/>
    <lineage>
        <taxon>Bacteria</taxon>
        <taxon>Pseudomonadati</taxon>
        <taxon>Pseudomonadota</taxon>
        <taxon>Alphaproteobacteria</taxon>
        <taxon>Rhodobacterales</taxon>
        <taxon>Paracoccaceae</taxon>
        <taxon>Fuscibacter</taxon>
    </lineage>
</organism>
<comment type="caution">
    <text evidence="2">The sequence shown here is derived from an EMBL/GenBank/DDBJ whole genome shotgun (WGS) entry which is preliminary data.</text>
</comment>
<evidence type="ECO:0000313" key="3">
    <source>
        <dbReference type="Proteomes" id="UP000619033"/>
    </source>
</evidence>